<proteinExistence type="predicted"/>
<accession>A0A6C0LXK1</accession>
<sequence>MDVRQTFTNTLSKKLGIKNAIAYEEKLFSIVGVQTFPTLYYEILGRLMESKTQDDRKTIMANVREGKIVTAMDEYEFRRYLANDRLVRPPKVSKGAHRCKKCRSEETVGYGLQTRSGDEGMTFFITCVKCNHRWRE</sequence>
<evidence type="ECO:0000259" key="4">
    <source>
        <dbReference type="PROSITE" id="PS51133"/>
    </source>
</evidence>
<evidence type="ECO:0000256" key="2">
    <source>
        <dbReference type="ARBA" id="ARBA00022771"/>
    </source>
</evidence>
<keyword evidence="1" id="KW-0479">Metal-binding</keyword>
<dbReference type="GO" id="GO:0008270">
    <property type="term" value="F:zinc ion binding"/>
    <property type="evidence" value="ECO:0007669"/>
    <property type="project" value="UniProtKB-KW"/>
</dbReference>
<keyword evidence="3" id="KW-0862">Zinc</keyword>
<dbReference type="GO" id="GO:0003676">
    <property type="term" value="F:nucleic acid binding"/>
    <property type="evidence" value="ECO:0007669"/>
    <property type="project" value="InterPro"/>
</dbReference>
<evidence type="ECO:0000313" key="5">
    <source>
        <dbReference type="EMBL" id="QHU35489.1"/>
    </source>
</evidence>
<dbReference type="PANTHER" id="PTHR11239:SF12">
    <property type="entry name" value="DNA-DIRECTED RNA POLYMERASE III SUBUNIT RPC10"/>
    <property type="match status" value="1"/>
</dbReference>
<dbReference type="GO" id="GO:0006351">
    <property type="term" value="P:DNA-templated transcription"/>
    <property type="evidence" value="ECO:0007669"/>
    <property type="project" value="InterPro"/>
</dbReference>
<evidence type="ECO:0000256" key="1">
    <source>
        <dbReference type="ARBA" id="ARBA00022723"/>
    </source>
</evidence>
<dbReference type="Gene3D" id="2.20.25.10">
    <property type="match status" value="1"/>
</dbReference>
<dbReference type="GO" id="GO:0003899">
    <property type="term" value="F:DNA-directed RNA polymerase activity"/>
    <property type="evidence" value="ECO:0007669"/>
    <property type="project" value="InterPro"/>
</dbReference>
<dbReference type="PROSITE" id="PS00466">
    <property type="entry name" value="ZF_TFIIS_1"/>
    <property type="match status" value="1"/>
</dbReference>
<dbReference type="SMART" id="SM00440">
    <property type="entry name" value="ZnF_C2C2"/>
    <property type="match status" value="1"/>
</dbReference>
<feature type="domain" description="TFIIS-type" evidence="4">
    <location>
        <begin position="95"/>
        <end position="135"/>
    </location>
</feature>
<name>A0A6C0LXK1_9ZZZZ</name>
<dbReference type="PANTHER" id="PTHR11239">
    <property type="entry name" value="DNA-DIRECTED RNA POLYMERASE"/>
    <property type="match status" value="1"/>
</dbReference>
<dbReference type="PROSITE" id="PS51133">
    <property type="entry name" value="ZF_TFIIS_2"/>
    <property type="match status" value="1"/>
</dbReference>
<protein>
    <recommendedName>
        <fullName evidence="4">TFIIS-type domain-containing protein</fullName>
    </recommendedName>
</protein>
<dbReference type="AlphaFoldDB" id="A0A6C0LXK1"/>
<dbReference type="Pfam" id="PF01096">
    <property type="entry name" value="Zn_ribbon_TFIIS"/>
    <property type="match status" value="1"/>
</dbReference>
<dbReference type="InterPro" id="IPR001222">
    <property type="entry name" value="Znf_TFIIS"/>
</dbReference>
<reference evidence="5" key="1">
    <citation type="journal article" date="2020" name="Nature">
        <title>Giant virus diversity and host interactions through global metagenomics.</title>
        <authorList>
            <person name="Schulz F."/>
            <person name="Roux S."/>
            <person name="Paez-Espino D."/>
            <person name="Jungbluth S."/>
            <person name="Walsh D.A."/>
            <person name="Denef V.J."/>
            <person name="McMahon K.D."/>
            <person name="Konstantinidis K.T."/>
            <person name="Eloe-Fadrosh E.A."/>
            <person name="Kyrpides N.C."/>
            <person name="Woyke T."/>
        </authorList>
    </citation>
    <scope>NUCLEOTIDE SEQUENCE</scope>
    <source>
        <strain evidence="5">GVMAG-S-1029409-49</strain>
    </source>
</reference>
<dbReference type="InterPro" id="IPR012164">
    <property type="entry name" value="Rpa12/Rpb9/Rpc10/TFS"/>
</dbReference>
<dbReference type="EMBL" id="MN740609">
    <property type="protein sequence ID" value="QHU35489.1"/>
    <property type="molecule type" value="Genomic_DNA"/>
</dbReference>
<keyword evidence="2" id="KW-0863">Zinc-finger</keyword>
<dbReference type="SUPFAM" id="SSF57783">
    <property type="entry name" value="Zinc beta-ribbon"/>
    <property type="match status" value="1"/>
</dbReference>
<evidence type="ECO:0000256" key="3">
    <source>
        <dbReference type="ARBA" id="ARBA00022833"/>
    </source>
</evidence>
<organism evidence="5">
    <name type="scientific">viral metagenome</name>
    <dbReference type="NCBI Taxonomy" id="1070528"/>
    <lineage>
        <taxon>unclassified sequences</taxon>
        <taxon>metagenomes</taxon>
        <taxon>organismal metagenomes</taxon>
    </lineage>
</organism>